<dbReference type="SUPFAM" id="SSF102712">
    <property type="entry name" value="JAB1/MPN domain"/>
    <property type="match status" value="1"/>
</dbReference>
<evidence type="ECO:0000259" key="6">
    <source>
        <dbReference type="Pfam" id="PF14464"/>
    </source>
</evidence>
<dbReference type="Gene3D" id="3.40.140.10">
    <property type="entry name" value="Cytidine Deaminase, domain 2"/>
    <property type="match status" value="1"/>
</dbReference>
<name>A0A0F9G0R2_9ZZZZ</name>
<sequence>MKFEKNLIFFINQEIFEKLKKCVLKASPNESFGLILGSKPLEIPLENPGEFQYQFSAEVFECIESDESSPVNFLSENVEELNRIIKDANQKYDMRVLSIFHSHPGGAYPSGFDVNYMKFLDEFYTDLLKPPRMLKTAIKNQIWTIMDASNYELNGFIYLQGEYLQVNVQIKSEQK</sequence>
<feature type="domain" description="JAB" evidence="6">
    <location>
        <begin position="16"/>
        <end position="118"/>
    </location>
</feature>
<dbReference type="GO" id="GO:0046872">
    <property type="term" value="F:metal ion binding"/>
    <property type="evidence" value="ECO:0007669"/>
    <property type="project" value="UniProtKB-KW"/>
</dbReference>
<keyword evidence="1" id="KW-0645">Protease</keyword>
<protein>
    <recommendedName>
        <fullName evidence="6">JAB domain-containing protein</fullName>
    </recommendedName>
</protein>
<keyword evidence="5" id="KW-0482">Metalloprotease</keyword>
<organism evidence="7">
    <name type="scientific">marine sediment metagenome</name>
    <dbReference type="NCBI Taxonomy" id="412755"/>
    <lineage>
        <taxon>unclassified sequences</taxon>
        <taxon>metagenomes</taxon>
        <taxon>ecological metagenomes</taxon>
    </lineage>
</organism>
<dbReference type="EMBL" id="LAZR01021797">
    <property type="protein sequence ID" value="KKL84096.1"/>
    <property type="molecule type" value="Genomic_DNA"/>
</dbReference>
<reference evidence="7" key="1">
    <citation type="journal article" date="2015" name="Nature">
        <title>Complex archaea that bridge the gap between prokaryotes and eukaryotes.</title>
        <authorList>
            <person name="Spang A."/>
            <person name="Saw J.H."/>
            <person name="Jorgensen S.L."/>
            <person name="Zaremba-Niedzwiedzka K."/>
            <person name="Martijn J."/>
            <person name="Lind A.E."/>
            <person name="van Eijk R."/>
            <person name="Schleper C."/>
            <person name="Guy L."/>
            <person name="Ettema T.J."/>
        </authorList>
    </citation>
    <scope>NUCLEOTIDE SEQUENCE</scope>
</reference>
<keyword evidence="3" id="KW-0378">Hydrolase</keyword>
<accession>A0A0F9G0R2</accession>
<dbReference type="Pfam" id="PF14464">
    <property type="entry name" value="Prok-JAB"/>
    <property type="match status" value="1"/>
</dbReference>
<dbReference type="InterPro" id="IPR028090">
    <property type="entry name" value="JAB_dom_prok"/>
</dbReference>
<evidence type="ECO:0000256" key="2">
    <source>
        <dbReference type="ARBA" id="ARBA00022723"/>
    </source>
</evidence>
<comment type="caution">
    <text evidence="7">The sequence shown here is derived from an EMBL/GenBank/DDBJ whole genome shotgun (WGS) entry which is preliminary data.</text>
</comment>
<gene>
    <name evidence="7" type="ORF">LCGC14_1968130</name>
</gene>
<evidence type="ECO:0000313" key="7">
    <source>
        <dbReference type="EMBL" id="KKL84096.1"/>
    </source>
</evidence>
<keyword evidence="4" id="KW-0862">Zinc</keyword>
<dbReference type="GO" id="GO:0006508">
    <property type="term" value="P:proteolysis"/>
    <property type="evidence" value="ECO:0007669"/>
    <property type="project" value="UniProtKB-KW"/>
</dbReference>
<proteinExistence type="predicted"/>
<evidence type="ECO:0000256" key="5">
    <source>
        <dbReference type="ARBA" id="ARBA00023049"/>
    </source>
</evidence>
<dbReference type="GO" id="GO:0008237">
    <property type="term" value="F:metallopeptidase activity"/>
    <property type="evidence" value="ECO:0007669"/>
    <property type="project" value="UniProtKB-KW"/>
</dbReference>
<evidence type="ECO:0000256" key="4">
    <source>
        <dbReference type="ARBA" id="ARBA00022833"/>
    </source>
</evidence>
<evidence type="ECO:0000256" key="1">
    <source>
        <dbReference type="ARBA" id="ARBA00022670"/>
    </source>
</evidence>
<evidence type="ECO:0000256" key="3">
    <source>
        <dbReference type="ARBA" id="ARBA00022801"/>
    </source>
</evidence>
<dbReference type="AlphaFoldDB" id="A0A0F9G0R2"/>
<keyword evidence="2" id="KW-0479">Metal-binding</keyword>